<keyword evidence="4" id="KW-0833">Ubl conjugation pathway</keyword>
<accession>A0A8D1F9N6</accession>
<dbReference type="SUPFAM" id="SSF52047">
    <property type="entry name" value="RNI-like"/>
    <property type="match status" value="1"/>
</dbReference>
<organism evidence="6 7">
    <name type="scientific">Sus scrofa</name>
    <name type="common">Pig</name>
    <dbReference type="NCBI Taxonomy" id="9823"/>
    <lineage>
        <taxon>Eukaryota</taxon>
        <taxon>Metazoa</taxon>
        <taxon>Chordata</taxon>
        <taxon>Craniata</taxon>
        <taxon>Vertebrata</taxon>
        <taxon>Euteleostomi</taxon>
        <taxon>Mammalia</taxon>
        <taxon>Eutheria</taxon>
        <taxon>Laurasiatheria</taxon>
        <taxon>Artiodactyla</taxon>
        <taxon>Suina</taxon>
        <taxon>Suidae</taxon>
        <taxon>Sus</taxon>
    </lineage>
</organism>
<evidence type="ECO:0000313" key="7">
    <source>
        <dbReference type="Proteomes" id="UP000694722"/>
    </source>
</evidence>
<dbReference type="Proteomes" id="UP000694570">
    <property type="component" value="Unplaced"/>
</dbReference>
<dbReference type="InterPro" id="IPR016024">
    <property type="entry name" value="ARM-type_fold"/>
</dbReference>
<dbReference type="FunFam" id="3.80.10.10:FF:001025">
    <property type="entry name" value="Protein zyg-11 homolog A"/>
    <property type="match status" value="1"/>
</dbReference>
<dbReference type="Gene3D" id="1.25.10.10">
    <property type="entry name" value="Leucine-rich Repeat Variant"/>
    <property type="match status" value="1"/>
</dbReference>
<dbReference type="Gene3D" id="3.80.10.10">
    <property type="entry name" value="Ribonuclease Inhibitor"/>
    <property type="match status" value="1"/>
</dbReference>
<dbReference type="InterPro" id="IPR055142">
    <property type="entry name" value="ZER1-like_C"/>
</dbReference>
<sequence>MVHFLHPGLSPRTIVPPDAQKDALGCSVVQEEASPYSLVNICLNVLVANLEKLCSERPDGTLCLPEHWSFPQELADRLVGVMTWQGKLTDKTASIFQGTQMKLKLVNIQKAQITTAAFIKAFCHHKLIELDATAVHTDLPIPDILSGLCSNRWIQQNLRCLLLDSANIPRDSRRLFFGQLTGLRILSVFNVRFHTEDLANVSQLPKLESLDISNTLVTNISVLLSCKDRLKSLTMHYLKCLTMTKPQILAVIRELKCLLHLDISDHRQLKSDLAFQLLQQKDILPHLVSLDISGGSRITDGAVELFIQQRPAMQFVGLLATDAGYSDFFSTKQGLRVAGGANMSQISEALSRYRNRSCFMKEALYRLFTETFSMQVTMPAVLKLVAIGMRNHPLDLPVQFTASACALNLTRQGLARGMPVRLLSEVTCLLFKALKNFPHYQQELLAIVKQKTAENLDDVTLLFTLKALWNLTDESPAACKHFLENQGLAIFIQVLETFSESTIQSKVLGLLNNIAEVRELSSTLMTKAVVKHVSSLLHSKELEVSYFAAGIVAHLTSDRQPWISHDLQRNALLQDLYATIQNWPSSSCKMIALVTYRSFKAFFPLLGNFSQPEVQLWALWALYHVCSENPGKYCKLLVEEEGLQLLCDIQEHSEADPQAQQMAASILDDFRMHFMNYQRPPLCMPF</sequence>
<proteinExistence type="inferred from homology"/>
<dbReference type="InterPro" id="IPR032675">
    <property type="entry name" value="LRR_dom_sf"/>
</dbReference>
<dbReference type="InterPro" id="IPR051341">
    <property type="entry name" value="Zyg-11_UBL_adapter"/>
</dbReference>
<dbReference type="Pfam" id="PF22964">
    <property type="entry name" value="ZER1-like_2nd"/>
    <property type="match status" value="1"/>
</dbReference>
<dbReference type="SUPFAM" id="SSF48371">
    <property type="entry name" value="ARM repeat"/>
    <property type="match status" value="1"/>
</dbReference>
<dbReference type="Proteomes" id="UP000694722">
    <property type="component" value="Unplaced"/>
</dbReference>
<dbReference type="Ensembl" id="ENSSSCT00060092577.1">
    <property type="protein sequence ID" value="ENSSSCP00060040018.1"/>
    <property type="gene ID" value="ENSSSCG00060067827.1"/>
</dbReference>
<dbReference type="PANTHER" id="PTHR12904:SF20">
    <property type="entry name" value="PROTEIN ZYG-11 HOMOLOG A"/>
    <property type="match status" value="1"/>
</dbReference>
<evidence type="ECO:0000256" key="4">
    <source>
        <dbReference type="ARBA" id="ARBA00022786"/>
    </source>
</evidence>
<evidence type="ECO:0000256" key="1">
    <source>
        <dbReference type="ARBA" id="ARBA00009420"/>
    </source>
</evidence>
<dbReference type="PANTHER" id="PTHR12904">
    <property type="match status" value="1"/>
</dbReference>
<evidence type="ECO:0000256" key="3">
    <source>
        <dbReference type="ARBA" id="ARBA00022737"/>
    </source>
</evidence>
<dbReference type="Ensembl" id="ENSSSCT00030021498.1">
    <property type="protein sequence ID" value="ENSSSCP00030009674.1"/>
    <property type="gene ID" value="ENSSSCG00030015535.1"/>
</dbReference>
<name>A0A8D1F9N6_PIG</name>
<dbReference type="Ensembl" id="ENSSSCT00040080454.1">
    <property type="protein sequence ID" value="ENSSSCP00040034840.1"/>
    <property type="gene ID" value="ENSSSCG00040059184.1"/>
</dbReference>
<keyword evidence="2" id="KW-0433">Leucine-rich repeat</keyword>
<evidence type="ECO:0000259" key="5">
    <source>
        <dbReference type="Pfam" id="PF22964"/>
    </source>
</evidence>
<keyword evidence="3" id="KW-0677">Repeat</keyword>
<comment type="similarity">
    <text evidence="1">Belongs to the zyg-11 family.</text>
</comment>
<evidence type="ECO:0000313" key="6">
    <source>
        <dbReference type="Ensembl" id="ENSSSCP00040034840.1"/>
    </source>
</evidence>
<reference evidence="6" key="1">
    <citation type="submission" date="2025-05" db="UniProtKB">
        <authorList>
            <consortium name="Ensembl"/>
        </authorList>
    </citation>
    <scope>IDENTIFICATION</scope>
</reference>
<protein>
    <recommendedName>
        <fullName evidence="5">Protein zer-1 homolog-like C-terminal domain-containing protein</fullName>
    </recommendedName>
</protein>
<dbReference type="InterPro" id="IPR011989">
    <property type="entry name" value="ARM-like"/>
</dbReference>
<dbReference type="AlphaFoldDB" id="A0A8D1F9N6"/>
<evidence type="ECO:0000256" key="2">
    <source>
        <dbReference type="ARBA" id="ARBA00022614"/>
    </source>
</evidence>
<feature type="domain" description="Protein zer-1 homolog-like C-terminal" evidence="5">
    <location>
        <begin position="442"/>
        <end position="669"/>
    </location>
</feature>
<dbReference type="Proteomes" id="UP000694723">
    <property type="component" value="Unplaced"/>
</dbReference>